<proteinExistence type="predicted"/>
<dbReference type="Proteomes" id="UP000291189">
    <property type="component" value="Unassembled WGS sequence"/>
</dbReference>
<dbReference type="EMBL" id="SDPU01000009">
    <property type="protein sequence ID" value="RYU14815.1"/>
    <property type="molecule type" value="Genomic_DNA"/>
</dbReference>
<evidence type="ECO:0000313" key="2">
    <source>
        <dbReference type="Proteomes" id="UP000291189"/>
    </source>
</evidence>
<sequence length="216" mass="23919">MTTSQFDDDSPDREVLASFVYRVCDDLNTVTWMRGPLFAPDRSDRDQVIPAMGEAWEEVRTLVPDLIEAVRSPRPGDGRLPDAGLVGGQLRFSVAAWRESRTGLLLAFEEGYDVGALTASPMPNPLPGVAHAVVLDPALPPRRPRWMKWALKRLSQTLGHADTLLESLASVINLAEPVKEYRRPWKSSPTIELTHSLGRLRPVRSHYLGTSSLAAD</sequence>
<organism evidence="1 2">
    <name type="scientific">Nocardioides iriomotensis</name>
    <dbReference type="NCBI Taxonomy" id="715784"/>
    <lineage>
        <taxon>Bacteria</taxon>
        <taxon>Bacillati</taxon>
        <taxon>Actinomycetota</taxon>
        <taxon>Actinomycetes</taxon>
        <taxon>Propionibacteriales</taxon>
        <taxon>Nocardioidaceae</taxon>
        <taxon>Nocardioides</taxon>
    </lineage>
</organism>
<dbReference type="AlphaFoldDB" id="A0A4Q5JAN0"/>
<gene>
    <name evidence="1" type="ORF">ETU37_02165</name>
</gene>
<evidence type="ECO:0000313" key="1">
    <source>
        <dbReference type="EMBL" id="RYU14815.1"/>
    </source>
</evidence>
<comment type="caution">
    <text evidence="1">The sequence shown here is derived from an EMBL/GenBank/DDBJ whole genome shotgun (WGS) entry which is preliminary data.</text>
</comment>
<dbReference type="RefSeq" id="WP_129985238.1">
    <property type="nucleotide sequence ID" value="NZ_SDPU01000009.1"/>
</dbReference>
<dbReference type="OrthoDB" id="9781367at2"/>
<protein>
    <submittedName>
        <fullName evidence="1">Uncharacterized protein</fullName>
    </submittedName>
</protein>
<name>A0A4Q5JAN0_9ACTN</name>
<keyword evidence="2" id="KW-1185">Reference proteome</keyword>
<reference evidence="1 2" key="1">
    <citation type="submission" date="2019-01" db="EMBL/GenBank/DDBJ databases">
        <title>Nocardioides guangzhouensis sp. nov., an actinobacterium isolated from soil.</title>
        <authorList>
            <person name="Fu Y."/>
            <person name="Cai Y."/>
            <person name="Lin Z."/>
            <person name="Chen P."/>
        </authorList>
    </citation>
    <scope>NUCLEOTIDE SEQUENCE [LARGE SCALE GENOMIC DNA]</scope>
    <source>
        <strain evidence="1 2">NBRC 105384</strain>
    </source>
</reference>
<accession>A0A4Q5JAN0</accession>